<keyword evidence="4 10" id="KW-0378">Hydrolase</keyword>
<dbReference type="Gene3D" id="1.25.50.20">
    <property type="match status" value="1"/>
</dbReference>
<reference evidence="14" key="1">
    <citation type="submission" date="2020-10" db="EMBL/GenBank/DDBJ databases">
        <authorList>
            <person name="Palmer J.M."/>
        </authorList>
    </citation>
    <scope>NUCLEOTIDE SEQUENCE</scope>
    <source>
        <strain evidence="14">UCD 2041</strain>
    </source>
</reference>
<gene>
    <name evidence="14" type="ORF">BRETT_001674</name>
</gene>
<evidence type="ECO:0000259" key="11">
    <source>
        <dbReference type="Pfam" id="PF01433"/>
    </source>
</evidence>
<dbReference type="EMBL" id="CP063132">
    <property type="protein sequence ID" value="QOU18608.1"/>
    <property type="molecule type" value="Genomic_DNA"/>
</dbReference>
<evidence type="ECO:0000256" key="3">
    <source>
        <dbReference type="ARBA" id="ARBA00022723"/>
    </source>
</evidence>
<dbReference type="CDD" id="cd09601">
    <property type="entry name" value="M1_APN-Q_like"/>
    <property type="match status" value="1"/>
</dbReference>
<dbReference type="PANTHER" id="PTHR11533:SF299">
    <property type="entry name" value="AMINOPEPTIDASE"/>
    <property type="match status" value="1"/>
</dbReference>
<keyword evidence="10" id="KW-0031">Aminopeptidase</keyword>
<dbReference type="SUPFAM" id="SSF63737">
    <property type="entry name" value="Leukotriene A4 hydrolase N-terminal domain"/>
    <property type="match status" value="1"/>
</dbReference>
<comment type="similarity">
    <text evidence="1 10">Belongs to the peptidase M1 family.</text>
</comment>
<dbReference type="GO" id="GO:0005737">
    <property type="term" value="C:cytoplasm"/>
    <property type="evidence" value="ECO:0007669"/>
    <property type="project" value="TreeGrafter"/>
</dbReference>
<keyword evidence="6 10" id="KW-0482">Metalloprotease</keyword>
<dbReference type="GeneID" id="64573598"/>
<evidence type="ECO:0000256" key="1">
    <source>
        <dbReference type="ARBA" id="ARBA00010136"/>
    </source>
</evidence>
<feature type="binding site" evidence="8">
    <location>
        <position position="351"/>
    </location>
    <ligand>
        <name>Zn(2+)</name>
        <dbReference type="ChEBI" id="CHEBI:29105"/>
        <note>catalytic</note>
    </ligand>
</feature>
<evidence type="ECO:0000259" key="12">
    <source>
        <dbReference type="Pfam" id="PF11838"/>
    </source>
</evidence>
<feature type="domain" description="ERAP1-like C-terminal" evidence="12">
    <location>
        <begin position="579"/>
        <end position="904"/>
    </location>
</feature>
<dbReference type="Gene3D" id="2.60.40.1730">
    <property type="entry name" value="tricorn interacting facor f3 domain"/>
    <property type="match status" value="1"/>
</dbReference>
<dbReference type="OrthoDB" id="10031169at2759"/>
<dbReference type="InterPro" id="IPR001930">
    <property type="entry name" value="Peptidase_M1"/>
</dbReference>
<feature type="binding site" evidence="8">
    <location>
        <position position="355"/>
    </location>
    <ligand>
        <name>Zn(2+)</name>
        <dbReference type="ChEBI" id="CHEBI:29105"/>
        <note>catalytic</note>
    </ligand>
</feature>
<feature type="site" description="Transition state stabilizer" evidence="9">
    <location>
        <position position="436"/>
    </location>
</feature>
<feature type="domain" description="Peptidase M1 membrane alanine aminopeptidase" evidence="11">
    <location>
        <begin position="274"/>
        <end position="507"/>
    </location>
</feature>
<name>A0A871R4I7_DEKBR</name>
<dbReference type="Gene3D" id="2.60.40.1910">
    <property type="match status" value="1"/>
</dbReference>
<dbReference type="Gene3D" id="1.10.390.10">
    <property type="entry name" value="Neutral Protease Domain 2"/>
    <property type="match status" value="1"/>
</dbReference>
<dbReference type="GO" id="GO:0008270">
    <property type="term" value="F:zinc ion binding"/>
    <property type="evidence" value="ECO:0007669"/>
    <property type="project" value="UniProtKB-UniRule"/>
</dbReference>
<evidence type="ECO:0000256" key="5">
    <source>
        <dbReference type="ARBA" id="ARBA00022833"/>
    </source>
</evidence>
<dbReference type="GO" id="GO:0042277">
    <property type="term" value="F:peptide binding"/>
    <property type="evidence" value="ECO:0007669"/>
    <property type="project" value="TreeGrafter"/>
</dbReference>
<dbReference type="GO" id="GO:0006508">
    <property type="term" value="P:proteolysis"/>
    <property type="evidence" value="ECO:0007669"/>
    <property type="project" value="UniProtKB-KW"/>
</dbReference>
<accession>A0A871R4I7</accession>
<dbReference type="InterPro" id="IPR045357">
    <property type="entry name" value="Aminopeptidase_N-like_N"/>
</dbReference>
<organism evidence="14 15">
    <name type="scientific">Dekkera bruxellensis</name>
    <name type="common">Brettanomyces custersii</name>
    <dbReference type="NCBI Taxonomy" id="5007"/>
    <lineage>
        <taxon>Eukaryota</taxon>
        <taxon>Fungi</taxon>
        <taxon>Dikarya</taxon>
        <taxon>Ascomycota</taxon>
        <taxon>Saccharomycotina</taxon>
        <taxon>Pichiomycetes</taxon>
        <taxon>Pichiales</taxon>
        <taxon>Pichiaceae</taxon>
        <taxon>Brettanomyces</taxon>
    </lineage>
</organism>
<evidence type="ECO:0000256" key="9">
    <source>
        <dbReference type="PIRSR" id="PIRSR634016-4"/>
    </source>
</evidence>
<dbReference type="InterPro" id="IPR042097">
    <property type="entry name" value="Aminopeptidase_N-like_N_sf"/>
</dbReference>
<evidence type="ECO:0000313" key="14">
    <source>
        <dbReference type="EMBL" id="QOU18608.1"/>
    </source>
</evidence>
<sequence length="933" mass="107253">MTFSSIRNATKQETLLSFKNRLLPSKYSINLDVSPLKKNYTGEITIDLILNKNLPDSTDSEGLTTTFTIVLHTLKLISLKSVLFLDGTAFKLKSKLDTKAQTTEYSSDEIKFDDVLCATDIPKMKINFLGVVHEVLTFDQPTTGIFQTHYTNPKTGRSDLHILGSHCQPHFGREIFPCIDESNWKANIQLSLTIDDNYKCVSNMPVLTVEPQLSEKNGDRKTIIFEESPKMSVAVFSFALGDLDILETETKMIDNEHFPLRIFTQVGESSRAQYALDIVQKYLPVVENRFGVKYPIPKLDVVALPFLFDGAVEDWSLIQVISQQILLPGWNSDDPKELELIKKNIRLVLVHEMIHMYMGDYVTYDSYIHTWLNESFATFMATCLIQDMDDNNTWIDMINSELVKVQDAQRRKNIKPIFVSHVDTSNINNTFAREAYDKGIWLLRMLGFLLEDTDIKNYSFGTLFRMVGEFIKENAYGTFKPIDLWNFLKDHKLNKFKYDISTIMSSWIHTAGYPVISVSYDESERVVVEQHRLLNNASDATDIEDIPYQIPLFLKTKDGNLGRQMLTDRKLVLDTQNVFFVNYNDVAFVTVKYSLEFYRMLAENLEKLTEVELIQLFEDIAVLLSTNTNNSDVALGLLETVKGIRKIKHFSKKALIIAVTELTNLSQAVSSYSYFKDKNLYQRLLKFIDQIESRWLSQLQWDDLSSIDETEAELRRLLMSLNYQNGTAAKIAKKLYKKLMHGPKNSIPKELLLPIFALVQTSASNKEFKEIFKLIKSPGLVVQNIIQPASSYDVQIAAVNSLGFVTAKYLRNKTLNFVSTNFDIAMIEFAVIGFRLQPDFYDELWSWFNLHFRTIYSRAAREKDGKFTKFFNAVTEMIFESCLHDDRLSGEVTTFVKKQNVELVNNCFNSATEKFENIKLLNGSNDELREYLV</sequence>
<dbReference type="AlphaFoldDB" id="A0A871R4I7"/>
<dbReference type="Pfam" id="PF17900">
    <property type="entry name" value="Peptidase_M1_N"/>
    <property type="match status" value="1"/>
</dbReference>
<comment type="cofactor">
    <cofactor evidence="8 10">
        <name>Zn(2+)</name>
        <dbReference type="ChEBI" id="CHEBI:29105"/>
    </cofactor>
    <text evidence="8 10">Binds 1 zinc ion per subunit.</text>
</comment>
<evidence type="ECO:0000256" key="2">
    <source>
        <dbReference type="ARBA" id="ARBA00022670"/>
    </source>
</evidence>
<dbReference type="EC" id="3.4.11.-" evidence="10"/>
<evidence type="ECO:0000256" key="6">
    <source>
        <dbReference type="ARBA" id="ARBA00023049"/>
    </source>
</evidence>
<dbReference type="InterPro" id="IPR027268">
    <property type="entry name" value="Peptidase_M4/M1_CTD_sf"/>
</dbReference>
<evidence type="ECO:0000259" key="13">
    <source>
        <dbReference type="Pfam" id="PF17900"/>
    </source>
</evidence>
<dbReference type="InterPro" id="IPR024571">
    <property type="entry name" value="ERAP1-like_C_dom"/>
</dbReference>
<keyword evidence="5 8" id="KW-0862">Zinc</keyword>
<feature type="domain" description="Aminopeptidase N-like N-terminal" evidence="13">
    <location>
        <begin position="24"/>
        <end position="232"/>
    </location>
</feature>
<evidence type="ECO:0000256" key="10">
    <source>
        <dbReference type="RuleBase" id="RU364040"/>
    </source>
</evidence>
<dbReference type="PANTHER" id="PTHR11533">
    <property type="entry name" value="PROTEASE M1 ZINC METALLOPROTEASE"/>
    <property type="match status" value="1"/>
</dbReference>
<dbReference type="Pfam" id="PF11838">
    <property type="entry name" value="ERAP1_C"/>
    <property type="match status" value="1"/>
</dbReference>
<dbReference type="RefSeq" id="XP_041135101.1">
    <property type="nucleotide sequence ID" value="XM_041280218.1"/>
</dbReference>
<reference evidence="14" key="2">
    <citation type="journal article" name="BMC Genomics">
        <title>New genome assemblies reveal patterns of domestication and adaptation across Brettanomyces (Dekkera) species.</title>
        <authorList>
            <person name="Roach M.J."/>
            <person name="Borneman A.R."/>
        </authorList>
    </citation>
    <scope>NUCLEOTIDE SEQUENCE</scope>
    <source>
        <strain evidence="14">UCD 2041</strain>
    </source>
</reference>
<dbReference type="KEGG" id="bbrx:BRETT_001674"/>
<keyword evidence="3 8" id="KW-0479">Metal-binding</keyword>
<dbReference type="InterPro" id="IPR014782">
    <property type="entry name" value="Peptidase_M1_dom"/>
</dbReference>
<dbReference type="Pfam" id="PF01433">
    <property type="entry name" value="Peptidase_M1"/>
    <property type="match status" value="1"/>
</dbReference>
<dbReference type="InterPro" id="IPR050344">
    <property type="entry name" value="Peptidase_M1_aminopeptidases"/>
</dbReference>
<evidence type="ECO:0000256" key="7">
    <source>
        <dbReference type="PIRSR" id="PIRSR634016-1"/>
    </source>
</evidence>
<evidence type="ECO:0000256" key="4">
    <source>
        <dbReference type="ARBA" id="ARBA00022801"/>
    </source>
</evidence>
<protein>
    <recommendedName>
        <fullName evidence="10">Aminopeptidase</fullName>
        <ecNumber evidence="10">3.4.11.-</ecNumber>
    </recommendedName>
</protein>
<keyword evidence="2 10" id="KW-0645">Protease</keyword>
<evidence type="ECO:0000313" key="15">
    <source>
        <dbReference type="Proteomes" id="UP000663131"/>
    </source>
</evidence>
<proteinExistence type="inferred from homology"/>
<dbReference type="Proteomes" id="UP000663131">
    <property type="component" value="Chromosome 4"/>
</dbReference>
<dbReference type="GO" id="GO:0043171">
    <property type="term" value="P:peptide catabolic process"/>
    <property type="evidence" value="ECO:0007669"/>
    <property type="project" value="TreeGrafter"/>
</dbReference>
<dbReference type="GO" id="GO:0016020">
    <property type="term" value="C:membrane"/>
    <property type="evidence" value="ECO:0007669"/>
    <property type="project" value="TreeGrafter"/>
</dbReference>
<dbReference type="PRINTS" id="PR00756">
    <property type="entry name" value="ALADIPTASE"/>
</dbReference>
<feature type="active site" description="Proton acceptor" evidence="7">
    <location>
        <position position="352"/>
    </location>
</feature>
<evidence type="ECO:0000256" key="8">
    <source>
        <dbReference type="PIRSR" id="PIRSR634016-3"/>
    </source>
</evidence>
<feature type="binding site" evidence="8">
    <location>
        <position position="374"/>
    </location>
    <ligand>
        <name>Zn(2+)</name>
        <dbReference type="ChEBI" id="CHEBI:29105"/>
        <note>catalytic</note>
    </ligand>
</feature>
<dbReference type="GO" id="GO:0070006">
    <property type="term" value="F:metalloaminopeptidase activity"/>
    <property type="evidence" value="ECO:0007669"/>
    <property type="project" value="TreeGrafter"/>
</dbReference>
<dbReference type="SUPFAM" id="SSF55486">
    <property type="entry name" value="Metalloproteases ('zincins'), catalytic domain"/>
    <property type="match status" value="1"/>
</dbReference>
<dbReference type="InterPro" id="IPR034016">
    <property type="entry name" value="M1_APN-typ"/>
</dbReference>